<dbReference type="GO" id="GO:0072557">
    <property type="term" value="C:IPAF inflammasome complex"/>
    <property type="evidence" value="ECO:0007669"/>
    <property type="project" value="TreeGrafter"/>
</dbReference>
<proteinExistence type="predicted"/>
<reference evidence="3" key="1">
    <citation type="submission" date="2018-12" db="EMBL/GenBank/DDBJ databases">
        <authorList>
            <person name="Yazar S."/>
        </authorList>
    </citation>
    <scope>NUCLEOTIDE SEQUENCE [LARGE SCALE GENOMIC DNA]</scope>
</reference>
<dbReference type="GO" id="GO:0042981">
    <property type="term" value="P:regulation of apoptotic process"/>
    <property type="evidence" value="ECO:0007669"/>
    <property type="project" value="InterPro"/>
</dbReference>
<dbReference type="Pfam" id="PF00619">
    <property type="entry name" value="CARD"/>
    <property type="match status" value="1"/>
</dbReference>
<evidence type="ECO:0000313" key="3">
    <source>
        <dbReference type="Proteomes" id="UP000314987"/>
    </source>
</evidence>
<dbReference type="InterPro" id="IPR011029">
    <property type="entry name" value="DEATH-like_dom_sf"/>
</dbReference>
<accession>A0A4X2L2A5</accession>
<sequence length="62" mass="7251">MFQKNLLNQKEIEEVVNEHLTIMSKARVLINYIIQKGPDACKLFISHICSRDCSLDEKLQLF</sequence>
<organism evidence="2 3">
    <name type="scientific">Vombatus ursinus</name>
    <name type="common">Common wombat</name>
    <dbReference type="NCBI Taxonomy" id="29139"/>
    <lineage>
        <taxon>Eukaryota</taxon>
        <taxon>Metazoa</taxon>
        <taxon>Chordata</taxon>
        <taxon>Craniata</taxon>
        <taxon>Vertebrata</taxon>
        <taxon>Euteleostomi</taxon>
        <taxon>Mammalia</taxon>
        <taxon>Metatheria</taxon>
        <taxon>Diprotodontia</taxon>
        <taxon>Vombatidae</taxon>
        <taxon>Vombatus</taxon>
    </lineage>
</organism>
<dbReference type="PANTHER" id="PTHR47901:SF3">
    <property type="entry name" value="CASPASE-1"/>
    <property type="match status" value="1"/>
</dbReference>
<dbReference type="STRING" id="29139.ENSVURP00010018098"/>
<dbReference type="GeneTree" id="ENSGT00940000169191"/>
<dbReference type="GO" id="GO:0004197">
    <property type="term" value="F:cysteine-type endopeptidase activity"/>
    <property type="evidence" value="ECO:0007669"/>
    <property type="project" value="InterPro"/>
</dbReference>
<dbReference type="InterPro" id="IPR002398">
    <property type="entry name" value="Pept_C14"/>
</dbReference>
<dbReference type="Ensembl" id="ENSVURT00010020565.1">
    <property type="protein sequence ID" value="ENSVURP00010018098.1"/>
    <property type="gene ID" value="ENSVURG00010013823.1"/>
</dbReference>
<dbReference type="SUPFAM" id="SSF47986">
    <property type="entry name" value="DEATH domain"/>
    <property type="match status" value="1"/>
</dbReference>
<dbReference type="Proteomes" id="UP000314987">
    <property type="component" value="Unassembled WGS sequence"/>
</dbReference>
<dbReference type="GO" id="GO:0072559">
    <property type="term" value="C:NLRP3 inflammasome complex"/>
    <property type="evidence" value="ECO:0007669"/>
    <property type="project" value="TreeGrafter"/>
</dbReference>
<dbReference type="GO" id="GO:0050727">
    <property type="term" value="P:regulation of inflammatory response"/>
    <property type="evidence" value="ECO:0007669"/>
    <property type="project" value="TreeGrafter"/>
</dbReference>
<protein>
    <recommendedName>
        <fullName evidence="1">CARD domain-containing protein</fullName>
    </recommendedName>
</protein>
<keyword evidence="3" id="KW-1185">Reference proteome</keyword>
<dbReference type="GO" id="GO:0097169">
    <property type="term" value="C:AIM2 inflammasome complex"/>
    <property type="evidence" value="ECO:0007669"/>
    <property type="project" value="TreeGrafter"/>
</dbReference>
<evidence type="ECO:0000313" key="2">
    <source>
        <dbReference type="Ensembl" id="ENSVURP00010018098.1"/>
    </source>
</evidence>
<evidence type="ECO:0000259" key="1">
    <source>
        <dbReference type="PROSITE" id="PS50209"/>
    </source>
</evidence>
<reference evidence="2" key="3">
    <citation type="submission" date="2025-09" db="UniProtKB">
        <authorList>
            <consortium name="Ensembl"/>
        </authorList>
    </citation>
    <scope>IDENTIFICATION</scope>
</reference>
<name>A0A4X2L2A5_VOMUR</name>
<dbReference type="GO" id="GO:0006508">
    <property type="term" value="P:proteolysis"/>
    <property type="evidence" value="ECO:0007669"/>
    <property type="project" value="InterPro"/>
</dbReference>
<dbReference type="InterPro" id="IPR001315">
    <property type="entry name" value="CARD"/>
</dbReference>
<reference evidence="2" key="2">
    <citation type="submission" date="2025-08" db="UniProtKB">
        <authorList>
            <consortium name="Ensembl"/>
        </authorList>
    </citation>
    <scope>IDENTIFICATION</scope>
</reference>
<dbReference type="AlphaFoldDB" id="A0A4X2L2A5"/>
<dbReference type="PANTHER" id="PTHR47901">
    <property type="entry name" value="CASPASE RECRUITMENT DOMAIN-CONTAINING PROTEIN 18"/>
    <property type="match status" value="1"/>
</dbReference>
<dbReference type="PROSITE" id="PS50209">
    <property type="entry name" value="CARD"/>
    <property type="match status" value="1"/>
</dbReference>
<feature type="domain" description="CARD" evidence="1">
    <location>
        <begin position="1"/>
        <end position="48"/>
    </location>
</feature>
<dbReference type="Gene3D" id="1.10.533.10">
    <property type="entry name" value="Death Domain, Fas"/>
    <property type="match status" value="1"/>
</dbReference>